<comment type="similarity">
    <text evidence="11 12">Belongs to the TonB-dependent receptor family.</text>
</comment>
<dbReference type="InterPro" id="IPR012910">
    <property type="entry name" value="Plug_dom"/>
</dbReference>
<evidence type="ECO:0000256" key="8">
    <source>
        <dbReference type="ARBA" id="ARBA00023077"/>
    </source>
</evidence>
<evidence type="ECO:0000256" key="4">
    <source>
        <dbReference type="ARBA" id="ARBA00022496"/>
    </source>
</evidence>
<keyword evidence="3 11" id="KW-1134">Transmembrane beta strand</keyword>
<dbReference type="GO" id="GO:0006826">
    <property type="term" value="P:iron ion transport"/>
    <property type="evidence" value="ECO:0007669"/>
    <property type="project" value="UniProtKB-KW"/>
</dbReference>
<evidence type="ECO:0000256" key="6">
    <source>
        <dbReference type="ARBA" id="ARBA00023004"/>
    </source>
</evidence>
<keyword evidence="4" id="KW-0410">Iron transport</keyword>
<evidence type="ECO:0000256" key="10">
    <source>
        <dbReference type="ARBA" id="ARBA00023237"/>
    </source>
</evidence>
<reference evidence="15 16" key="1">
    <citation type="submission" date="2016-01" db="EMBL/GenBank/DDBJ databases">
        <title>Complete genome and mega plasmid sequence of Sphingomonas panacis DCY99 elicits systemic resistance in rice to Xanthomonas oryzae.</title>
        <authorList>
            <person name="Kim Y.J."/>
            <person name="Yang D.C."/>
            <person name="Sing P."/>
        </authorList>
    </citation>
    <scope>NUCLEOTIDE SEQUENCE [LARGE SCALE GENOMIC DNA]</scope>
    <source>
        <strain evidence="15 16">DCY99</strain>
    </source>
</reference>
<keyword evidence="6" id="KW-0408">Iron</keyword>
<dbReference type="Pfam" id="PF07715">
    <property type="entry name" value="Plug"/>
    <property type="match status" value="1"/>
</dbReference>
<evidence type="ECO:0000313" key="15">
    <source>
        <dbReference type="EMBL" id="AOH82861.1"/>
    </source>
</evidence>
<evidence type="ECO:0000259" key="13">
    <source>
        <dbReference type="Pfam" id="PF00593"/>
    </source>
</evidence>
<name>A0A1B3Z605_9SPHN</name>
<organism evidence="15 16">
    <name type="scientific">Sphingomonas panacis</name>
    <dbReference type="NCBI Taxonomy" id="1560345"/>
    <lineage>
        <taxon>Bacteria</taxon>
        <taxon>Pseudomonadati</taxon>
        <taxon>Pseudomonadota</taxon>
        <taxon>Alphaproteobacteria</taxon>
        <taxon>Sphingomonadales</taxon>
        <taxon>Sphingomonadaceae</taxon>
        <taxon>Sphingomonas</taxon>
    </lineage>
</organism>
<keyword evidence="10 11" id="KW-0998">Cell outer membrane</keyword>
<dbReference type="InterPro" id="IPR039426">
    <property type="entry name" value="TonB-dep_rcpt-like"/>
</dbReference>
<dbReference type="KEGG" id="span:AWL63_01575"/>
<keyword evidence="9 11" id="KW-0472">Membrane</keyword>
<evidence type="ECO:0000256" key="1">
    <source>
        <dbReference type="ARBA" id="ARBA00004571"/>
    </source>
</evidence>
<dbReference type="PANTHER" id="PTHR32552:SF81">
    <property type="entry name" value="TONB-DEPENDENT OUTER MEMBRANE RECEPTOR"/>
    <property type="match status" value="1"/>
</dbReference>
<keyword evidence="8 12" id="KW-0798">TonB box</keyword>
<protein>
    <recommendedName>
        <fullName evidence="17">TonB-dependent receptor</fullName>
    </recommendedName>
</protein>
<keyword evidence="5 11" id="KW-0812">Transmembrane</keyword>
<proteinExistence type="inferred from homology"/>
<gene>
    <name evidence="15" type="ORF">AWL63_01575</name>
</gene>
<dbReference type="PROSITE" id="PS52016">
    <property type="entry name" value="TONB_DEPENDENT_REC_3"/>
    <property type="match status" value="1"/>
</dbReference>
<evidence type="ECO:0000256" key="11">
    <source>
        <dbReference type="PROSITE-ProRule" id="PRU01360"/>
    </source>
</evidence>
<dbReference type="Pfam" id="PF00593">
    <property type="entry name" value="TonB_dep_Rec_b-barrel"/>
    <property type="match status" value="1"/>
</dbReference>
<evidence type="ECO:0008006" key="17">
    <source>
        <dbReference type="Google" id="ProtNLM"/>
    </source>
</evidence>
<dbReference type="InterPro" id="IPR036942">
    <property type="entry name" value="Beta-barrel_TonB_sf"/>
</dbReference>
<evidence type="ECO:0000256" key="3">
    <source>
        <dbReference type="ARBA" id="ARBA00022452"/>
    </source>
</evidence>
<dbReference type="PANTHER" id="PTHR32552">
    <property type="entry name" value="FERRICHROME IRON RECEPTOR-RELATED"/>
    <property type="match status" value="1"/>
</dbReference>
<accession>A0A1B3Z605</accession>
<dbReference type="GO" id="GO:0009279">
    <property type="term" value="C:cell outer membrane"/>
    <property type="evidence" value="ECO:0007669"/>
    <property type="project" value="UniProtKB-SubCell"/>
</dbReference>
<dbReference type="SUPFAM" id="SSF56935">
    <property type="entry name" value="Porins"/>
    <property type="match status" value="1"/>
</dbReference>
<sequence length="742" mass="81244">MQERVRDDTIKDIIVTANKREQRLQETPVAVTAVSQERLKALNIVSIAELMSVAPSLNFLQPPSPQATQFVIRGVGTFAFNDSLEQSVGVQVDGIPLARLVGSLTDTVDVSQVQVLRGPQGTIFGKNATAGVIDVAFNDANFTQSVSGRAFFGSYDERRFQGTVNIPLVDQRLAVRLSAWDFSRDGYLQAPLQPDGALGGFHNQGVRAKVAILFTPNWRIDLTGEYDNNHNNGAVVTTRAYLPTDTIQPFDIAQGVIAGPKNITSAKEQPEPGLIHQARAVAKSVLDLGPASLTGIFGYVDTFQNNLFDFDYTDSRKIPQPSISHYFSYLRQTTGELRLASTGQHRLQYTLGLFYYAFNIKSHQNGQNLRFVAPFTAADNLFNVRTRTYAAFGDVSYDVGPVRFIAGGRYSHEGTSGSYVRSKSLEFPKPTAILNGPLDVTNPERIFQDFSYRVGLQVRPAKDIMIYGTASRAYKGPGFNYVSTLTPAQFALNQGIVKAEIAHSYEIGVRSQFFDRQLTLNLTGFYAPYTNFQVTALLPTVPATYTTVNANKLTAKGVELEFSYAPDAVLRGFRLDGSVVFNATKYTDFKNAPCFVGQVQSVTPTMTPGICSPIALGSTVSQQNVSGLQAVGAPPWQANVTALYDHAVGDNFRAFGQLHYVFNDDTQFAVGNNPATVQKAYSLVDLTAGFGKADRNWTLSLYVRNLFNQSYVGRIAIANPGIGQTVPYEALRTFGAALDFKF</sequence>
<evidence type="ECO:0000256" key="5">
    <source>
        <dbReference type="ARBA" id="ARBA00022692"/>
    </source>
</evidence>
<dbReference type="STRING" id="1560345.AWL63_01575"/>
<evidence type="ECO:0000256" key="2">
    <source>
        <dbReference type="ARBA" id="ARBA00022448"/>
    </source>
</evidence>
<dbReference type="InterPro" id="IPR000531">
    <property type="entry name" value="Beta-barrel_TonB"/>
</dbReference>
<comment type="subcellular location">
    <subcellularLocation>
        <location evidence="1 11">Cell outer membrane</location>
        <topology evidence="1 11">Multi-pass membrane protein</topology>
    </subcellularLocation>
</comment>
<dbReference type="EMBL" id="CP014168">
    <property type="protein sequence ID" value="AOH82861.1"/>
    <property type="molecule type" value="Genomic_DNA"/>
</dbReference>
<evidence type="ECO:0000313" key="16">
    <source>
        <dbReference type="Proteomes" id="UP000094256"/>
    </source>
</evidence>
<keyword evidence="16" id="KW-1185">Reference proteome</keyword>
<evidence type="ECO:0000256" key="12">
    <source>
        <dbReference type="RuleBase" id="RU003357"/>
    </source>
</evidence>
<evidence type="ECO:0000256" key="7">
    <source>
        <dbReference type="ARBA" id="ARBA00023065"/>
    </source>
</evidence>
<evidence type="ECO:0000256" key="9">
    <source>
        <dbReference type="ARBA" id="ARBA00023136"/>
    </source>
</evidence>
<dbReference type="AlphaFoldDB" id="A0A1B3Z605"/>
<dbReference type="Proteomes" id="UP000094256">
    <property type="component" value="Chromosome"/>
</dbReference>
<feature type="domain" description="TonB-dependent receptor plug" evidence="14">
    <location>
        <begin position="24"/>
        <end position="132"/>
    </location>
</feature>
<evidence type="ECO:0000259" key="14">
    <source>
        <dbReference type="Pfam" id="PF07715"/>
    </source>
</evidence>
<keyword evidence="2 11" id="KW-0813">Transport</keyword>
<dbReference type="Gene3D" id="2.40.170.20">
    <property type="entry name" value="TonB-dependent receptor, beta-barrel domain"/>
    <property type="match status" value="1"/>
</dbReference>
<feature type="domain" description="TonB-dependent receptor-like beta-barrel" evidence="13">
    <location>
        <begin position="277"/>
        <end position="706"/>
    </location>
</feature>
<keyword evidence="7" id="KW-0406">Ion transport</keyword>